<dbReference type="Proteomes" id="UP000019760">
    <property type="component" value="Unassembled WGS sequence"/>
</dbReference>
<dbReference type="EMBL" id="BAND01000018">
    <property type="protein sequence ID" value="GAJ28311.1"/>
    <property type="molecule type" value="Genomic_DNA"/>
</dbReference>
<feature type="region of interest" description="Disordered" evidence="1">
    <location>
        <begin position="140"/>
        <end position="179"/>
    </location>
</feature>
<accession>A0A023D3C8</accession>
<protein>
    <submittedName>
        <fullName evidence="2">Uncharacterized protein</fullName>
    </submittedName>
</protein>
<sequence>MPEQVTANEWRVIMSLHEDDLLKRVHRRHFQTVSDGNVGFVQAAPAGLISNKQAEKERSDERYALHVITKIRDPDSEVRRDYEALMAMSDSDLQKEADDRMFSSKPGEPFPSRAHLRALAVGDARGVTDIWRQDRAPEQAQVVKMEDAKRADSKMGDPKADSASRTAPLPKPKPLIPPRFVSPLRQMMTRYQDADAPVIPQQSRAVSR</sequence>
<reference evidence="3" key="1">
    <citation type="journal article" date="2014" name="FEMS Microbiol. Lett.">
        <title>Draft Genomic DNA Sequence of the Facultatively Methylotrophic Bacterium Acidomonas methanolica type strain MB58.</title>
        <authorList>
            <person name="Higashiura N."/>
            <person name="Hadano H."/>
            <person name="Hirakawa H."/>
            <person name="Matsutani M."/>
            <person name="Takabe S."/>
            <person name="Matsushita K."/>
            <person name="Azuma Y."/>
        </authorList>
    </citation>
    <scope>NUCLEOTIDE SEQUENCE [LARGE SCALE GENOMIC DNA]</scope>
    <source>
        <strain evidence="3">MB58</strain>
    </source>
</reference>
<proteinExistence type="predicted"/>
<name>A0A023D3C8_ACIMT</name>
<gene>
    <name evidence="2" type="ORF">Amme_018_036</name>
</gene>
<comment type="caution">
    <text evidence="2">The sequence shown here is derived from an EMBL/GenBank/DDBJ whole genome shotgun (WGS) entry which is preliminary data.</text>
</comment>
<dbReference type="AlphaFoldDB" id="A0A023D3C8"/>
<evidence type="ECO:0000256" key="1">
    <source>
        <dbReference type="SAM" id="MobiDB-lite"/>
    </source>
</evidence>
<organism evidence="2 3">
    <name type="scientific">Acidomonas methanolica NBRC 104435</name>
    <dbReference type="NCBI Taxonomy" id="1231351"/>
    <lineage>
        <taxon>Bacteria</taxon>
        <taxon>Pseudomonadati</taxon>
        <taxon>Pseudomonadota</taxon>
        <taxon>Alphaproteobacteria</taxon>
        <taxon>Acetobacterales</taxon>
        <taxon>Acetobacteraceae</taxon>
        <taxon>Acidomonas</taxon>
    </lineage>
</organism>
<keyword evidence="3" id="KW-1185">Reference proteome</keyword>
<evidence type="ECO:0000313" key="2">
    <source>
        <dbReference type="EMBL" id="GAJ28311.1"/>
    </source>
</evidence>
<evidence type="ECO:0000313" key="3">
    <source>
        <dbReference type="Proteomes" id="UP000019760"/>
    </source>
</evidence>
<feature type="compositionally biased region" description="Basic and acidic residues" evidence="1">
    <location>
        <begin position="144"/>
        <end position="162"/>
    </location>
</feature>
<reference evidence="2 3" key="2">
    <citation type="journal article" date="2014" name="FEMS Microbiol. Lett.">
        <title>Draft genomic DNA sequence of the facultatively methylotrophic bacterium Acidomonas methanolica type strain MB58.</title>
        <authorList>
            <person name="Higashiura N."/>
            <person name="Hadano H."/>
            <person name="Hirakawa H."/>
            <person name="Matsutani M."/>
            <person name="Takabe S."/>
            <person name="Matsushita K."/>
            <person name="Azuma Y."/>
        </authorList>
    </citation>
    <scope>NUCLEOTIDE SEQUENCE [LARGE SCALE GENOMIC DNA]</scope>
    <source>
        <strain evidence="2 3">MB58</strain>
    </source>
</reference>